<dbReference type="EMBL" id="CP068046">
    <property type="protein sequence ID" value="QQR39273.1"/>
    <property type="molecule type" value="Genomic_DNA"/>
</dbReference>
<sequence length="78" mass="9014">MAQPHLRSIIVNLGMLAMSAPEAYLVHHDGLFGTDGQLTDPRTESFLAHYVDNFVDSVGRFSRRRGERRHWRCFQRSV</sequence>
<dbReference type="Gene3D" id="3.40.50.360">
    <property type="match status" value="1"/>
</dbReference>
<evidence type="ECO:0000313" key="1">
    <source>
        <dbReference type="EMBL" id="QQR39273.1"/>
    </source>
</evidence>
<accession>A0ABX7C4V1</accession>
<evidence type="ECO:0000313" key="2">
    <source>
        <dbReference type="Proteomes" id="UP000595857"/>
    </source>
</evidence>
<dbReference type="Proteomes" id="UP000595857">
    <property type="component" value="Chromosome"/>
</dbReference>
<organism evidence="1 2">
    <name type="scientific">Devosia rhizoryzae</name>
    <dbReference type="NCBI Taxonomy" id="2774137"/>
    <lineage>
        <taxon>Bacteria</taxon>
        <taxon>Pseudomonadati</taxon>
        <taxon>Pseudomonadota</taxon>
        <taxon>Alphaproteobacteria</taxon>
        <taxon>Hyphomicrobiales</taxon>
        <taxon>Devosiaceae</taxon>
        <taxon>Devosia</taxon>
    </lineage>
</organism>
<gene>
    <name evidence="1" type="ORF">JI748_16355</name>
</gene>
<protein>
    <submittedName>
        <fullName evidence="1">Uncharacterized protein</fullName>
    </submittedName>
</protein>
<name>A0ABX7C4V1_9HYPH</name>
<dbReference type="RefSeq" id="WP_201633149.1">
    <property type="nucleotide sequence ID" value="NZ_CP068046.1"/>
</dbReference>
<keyword evidence="2" id="KW-1185">Reference proteome</keyword>
<proteinExistence type="predicted"/>
<reference evidence="1 2" key="1">
    <citation type="submission" date="2021-01" db="EMBL/GenBank/DDBJ databases">
        <title>Genome seq and assembly of Devosia sp. LEGU1.</title>
        <authorList>
            <person name="Chhetri G."/>
        </authorList>
    </citation>
    <scope>NUCLEOTIDE SEQUENCE [LARGE SCALE GENOMIC DNA]</scope>
    <source>
        <strain evidence="1 2">LEGU1</strain>
    </source>
</reference>
<dbReference type="SUPFAM" id="SSF52218">
    <property type="entry name" value="Flavoproteins"/>
    <property type="match status" value="1"/>
</dbReference>
<dbReference type="InterPro" id="IPR029039">
    <property type="entry name" value="Flavoprotein-like_sf"/>
</dbReference>